<organism evidence="1 2">
    <name type="scientific">Ruegeria pomeroyi</name>
    <dbReference type="NCBI Taxonomy" id="89184"/>
    <lineage>
        <taxon>Bacteria</taxon>
        <taxon>Pseudomonadati</taxon>
        <taxon>Pseudomonadota</taxon>
        <taxon>Alphaproteobacteria</taxon>
        <taxon>Rhodobacterales</taxon>
        <taxon>Roseobacteraceae</taxon>
        <taxon>Ruegeria</taxon>
    </lineage>
</organism>
<accession>A0A9Q3WP77</accession>
<name>A0A9Q3WP77_9RHOB</name>
<dbReference type="AlphaFoldDB" id="A0A9Q3WP77"/>
<proteinExistence type="predicted"/>
<dbReference type="EMBL" id="JAGQAF010000014">
    <property type="protein sequence ID" value="MCE8539583.1"/>
    <property type="molecule type" value="Genomic_DNA"/>
</dbReference>
<reference evidence="1" key="1">
    <citation type="journal article" date="2021" name="Environ. Microbiol.">
        <title>Cryptic niche differentiation of novel sediment ecotypes of Rugeria pomeroyi correlates with nitrate respiration.</title>
        <authorList>
            <person name="Lin X."/>
            <person name="McNichol J."/>
            <person name="Chu X."/>
            <person name="Qian Y."/>
            <person name="Luo H."/>
        </authorList>
    </citation>
    <scope>NUCLEOTIDE SEQUENCE</scope>
    <source>
        <strain evidence="1">SZCCDBB064</strain>
    </source>
</reference>
<dbReference type="RefSeq" id="WP_234221522.1">
    <property type="nucleotide sequence ID" value="NZ_JAGQAF010000014.1"/>
</dbReference>
<dbReference type="Proteomes" id="UP000813672">
    <property type="component" value="Unassembled WGS sequence"/>
</dbReference>
<protein>
    <submittedName>
        <fullName evidence="1">Uncharacterized protein</fullName>
    </submittedName>
</protein>
<sequence>MANGIVEEAATQAAKIRANGVTVLGVFGASGHLRALVRLPGGKIEEVSPGDRTRAGEVLGIDAEGVVLRHGGRTLRVDIAGG</sequence>
<evidence type="ECO:0000313" key="1">
    <source>
        <dbReference type="EMBL" id="MCE8539583.1"/>
    </source>
</evidence>
<gene>
    <name evidence="1" type="ORF">KBY27_19160</name>
</gene>
<comment type="caution">
    <text evidence="1">The sequence shown here is derived from an EMBL/GenBank/DDBJ whole genome shotgun (WGS) entry which is preliminary data.</text>
</comment>
<evidence type="ECO:0000313" key="2">
    <source>
        <dbReference type="Proteomes" id="UP000813672"/>
    </source>
</evidence>